<proteinExistence type="inferred from homology"/>
<feature type="compositionally biased region" description="Basic and acidic residues" evidence="6">
    <location>
        <begin position="1"/>
        <end position="10"/>
    </location>
</feature>
<dbReference type="Gene3D" id="3.90.20.20">
    <property type="match status" value="1"/>
</dbReference>
<evidence type="ECO:0000256" key="1">
    <source>
        <dbReference type="ARBA" id="ARBA00009054"/>
    </source>
</evidence>
<dbReference type="InterPro" id="IPR009012">
    <property type="entry name" value="GrpE_head"/>
</dbReference>
<evidence type="ECO:0000313" key="8">
    <source>
        <dbReference type="Proteomes" id="UP000275356"/>
    </source>
</evidence>
<keyword evidence="3" id="KW-0963">Cytoplasm</keyword>
<dbReference type="GO" id="GO:0051082">
    <property type="term" value="F:unfolded protein binding"/>
    <property type="evidence" value="ECO:0007669"/>
    <property type="project" value="TreeGrafter"/>
</dbReference>
<gene>
    <name evidence="3" type="primary">grpE</name>
    <name evidence="7" type="ORF">EDD28_0956</name>
</gene>
<evidence type="ECO:0000256" key="4">
    <source>
        <dbReference type="RuleBase" id="RU000639"/>
    </source>
</evidence>
<name>A0A3N2D9D3_9MICO</name>
<dbReference type="GO" id="GO:0051087">
    <property type="term" value="F:protein-folding chaperone binding"/>
    <property type="evidence" value="ECO:0007669"/>
    <property type="project" value="InterPro"/>
</dbReference>
<dbReference type="InterPro" id="IPR000740">
    <property type="entry name" value="GrpE"/>
</dbReference>
<comment type="caution">
    <text evidence="7">The sequence shown here is derived from an EMBL/GenBank/DDBJ whole genome shotgun (WGS) entry which is preliminary data.</text>
</comment>
<comment type="similarity">
    <text evidence="1 3 5">Belongs to the GrpE family.</text>
</comment>
<dbReference type="EMBL" id="RKHQ01000001">
    <property type="protein sequence ID" value="ROR96373.1"/>
    <property type="molecule type" value="Genomic_DNA"/>
</dbReference>
<dbReference type="Proteomes" id="UP000275356">
    <property type="component" value="Unassembled WGS sequence"/>
</dbReference>
<dbReference type="HAMAP" id="MF_01151">
    <property type="entry name" value="GrpE"/>
    <property type="match status" value="1"/>
</dbReference>
<dbReference type="AlphaFoldDB" id="A0A3N2D9D3"/>
<dbReference type="Gene3D" id="2.30.22.10">
    <property type="entry name" value="Head domain of nucleotide exchange factor GrpE"/>
    <property type="match status" value="1"/>
</dbReference>
<comment type="subcellular location">
    <subcellularLocation>
        <location evidence="3">Cytoplasm</location>
    </subcellularLocation>
</comment>
<comment type="subunit">
    <text evidence="3">Homodimer.</text>
</comment>
<dbReference type="SUPFAM" id="SSF51064">
    <property type="entry name" value="Head domain of nucleotide exchange factor GrpE"/>
    <property type="match status" value="1"/>
</dbReference>
<comment type="function">
    <text evidence="3 4">Participates actively in the response to hyperosmotic and heat shock by preventing the aggregation of stress-denatured proteins, in association with DnaK and GrpE. It is the nucleotide exchange factor for DnaK and may function as a thermosensor. Unfolded proteins bind initially to DnaJ; upon interaction with the DnaJ-bound protein, DnaK hydrolyzes its bound ATP, resulting in the formation of a stable complex. GrpE releases ADP from DnaK; ATP binding to DnaK triggers the release of the substrate protein, thus completing the reaction cycle. Several rounds of ATP-dependent interactions between DnaJ, DnaK and GrpE are required for fully efficient folding.</text>
</comment>
<reference evidence="7 8" key="1">
    <citation type="submission" date="2018-11" db="EMBL/GenBank/DDBJ databases">
        <title>Sequencing the genomes of 1000 actinobacteria strains.</title>
        <authorList>
            <person name="Klenk H.-P."/>
        </authorList>
    </citation>
    <scope>NUCLEOTIDE SEQUENCE [LARGE SCALE GENOMIC DNA]</scope>
    <source>
        <strain evidence="7 8">DSM 13521</strain>
    </source>
</reference>
<dbReference type="PANTHER" id="PTHR21237">
    <property type="entry name" value="GRPE PROTEIN"/>
    <property type="match status" value="1"/>
</dbReference>
<feature type="compositionally biased region" description="Low complexity" evidence="6">
    <location>
        <begin position="37"/>
        <end position="53"/>
    </location>
</feature>
<dbReference type="SUPFAM" id="SSF58014">
    <property type="entry name" value="Coiled-coil domain of nucleotide exchange factor GrpE"/>
    <property type="match status" value="1"/>
</dbReference>
<evidence type="ECO:0000256" key="2">
    <source>
        <dbReference type="ARBA" id="ARBA00023186"/>
    </source>
</evidence>
<dbReference type="PANTHER" id="PTHR21237:SF23">
    <property type="entry name" value="GRPE PROTEIN HOMOLOG, MITOCHONDRIAL"/>
    <property type="match status" value="1"/>
</dbReference>
<dbReference type="GO" id="GO:0006457">
    <property type="term" value="P:protein folding"/>
    <property type="evidence" value="ECO:0007669"/>
    <property type="project" value="InterPro"/>
</dbReference>
<accession>A0A3N2D9D3</accession>
<keyword evidence="2 3" id="KW-0143">Chaperone</keyword>
<evidence type="ECO:0000256" key="3">
    <source>
        <dbReference type="HAMAP-Rule" id="MF_01151"/>
    </source>
</evidence>
<evidence type="ECO:0000256" key="6">
    <source>
        <dbReference type="SAM" id="MobiDB-lite"/>
    </source>
</evidence>
<dbReference type="PROSITE" id="PS01071">
    <property type="entry name" value="GRPE"/>
    <property type="match status" value="1"/>
</dbReference>
<dbReference type="Pfam" id="PF01025">
    <property type="entry name" value="GrpE"/>
    <property type="match status" value="1"/>
</dbReference>
<dbReference type="CDD" id="cd00446">
    <property type="entry name" value="GrpE"/>
    <property type="match status" value="1"/>
</dbReference>
<evidence type="ECO:0000313" key="7">
    <source>
        <dbReference type="EMBL" id="ROR96373.1"/>
    </source>
</evidence>
<dbReference type="PRINTS" id="PR00773">
    <property type="entry name" value="GRPEPROTEIN"/>
</dbReference>
<dbReference type="InterPro" id="IPR013805">
    <property type="entry name" value="GrpE_CC"/>
</dbReference>
<protein>
    <recommendedName>
        <fullName evidence="3 4">Protein GrpE</fullName>
    </recommendedName>
    <alternativeName>
        <fullName evidence="3">HSP-70 cofactor</fullName>
    </alternativeName>
</protein>
<sequence>MTTDSQHEPGQDEVDGQAGVPSADAAASTAGERREGPAGTAADGTTPSAAADGADAEGDAERVLADVLDLQDQLARAKADAYNIDQRFNAFVKRSRELEAQARETGRADVVEAIVPVLDDIELARRHGELSGPFLSIADKLEQVLETRFGVVRYGATGDEFDPELHEALMHTDDPDATTTTVAMVAQPGYRRGDVVIRPARVGVAGPA</sequence>
<dbReference type="GO" id="GO:0000774">
    <property type="term" value="F:adenyl-nucleotide exchange factor activity"/>
    <property type="evidence" value="ECO:0007669"/>
    <property type="project" value="InterPro"/>
</dbReference>
<organism evidence="7 8">
    <name type="scientific">Salana multivorans</name>
    <dbReference type="NCBI Taxonomy" id="120377"/>
    <lineage>
        <taxon>Bacteria</taxon>
        <taxon>Bacillati</taxon>
        <taxon>Actinomycetota</taxon>
        <taxon>Actinomycetes</taxon>
        <taxon>Micrococcales</taxon>
        <taxon>Beutenbergiaceae</taxon>
        <taxon>Salana</taxon>
    </lineage>
</organism>
<feature type="region of interest" description="Disordered" evidence="6">
    <location>
        <begin position="1"/>
        <end position="57"/>
    </location>
</feature>
<dbReference type="GO" id="GO:0042803">
    <property type="term" value="F:protein homodimerization activity"/>
    <property type="evidence" value="ECO:0007669"/>
    <property type="project" value="InterPro"/>
</dbReference>
<dbReference type="GO" id="GO:0005737">
    <property type="term" value="C:cytoplasm"/>
    <property type="evidence" value="ECO:0007669"/>
    <property type="project" value="UniProtKB-SubCell"/>
</dbReference>
<keyword evidence="3 4" id="KW-0346">Stress response</keyword>
<keyword evidence="8" id="KW-1185">Reference proteome</keyword>
<dbReference type="RefSeq" id="WP_245967917.1">
    <property type="nucleotide sequence ID" value="NZ_RKHQ01000001.1"/>
</dbReference>
<evidence type="ECO:0000256" key="5">
    <source>
        <dbReference type="RuleBase" id="RU004478"/>
    </source>
</evidence>